<dbReference type="GO" id="GO:0005509">
    <property type="term" value="F:calcium ion binding"/>
    <property type="evidence" value="ECO:0007669"/>
    <property type="project" value="InterPro"/>
</dbReference>
<dbReference type="Gene3D" id="2.150.10.10">
    <property type="entry name" value="Serralysin-like metalloprotease, C-terminal"/>
    <property type="match status" value="1"/>
</dbReference>
<gene>
    <name evidence="2" type="primary">algE5</name>
    <name evidence="2" type="ORF">MBLL_01367</name>
</gene>
<dbReference type="RefSeq" id="WP_339159936.1">
    <property type="nucleotide sequence ID" value="NZ_LR743510.1"/>
</dbReference>
<evidence type="ECO:0000313" key="2">
    <source>
        <dbReference type="EMBL" id="CAA2138917.1"/>
    </source>
</evidence>
<dbReference type="SUPFAM" id="SSF51120">
    <property type="entry name" value="beta-Roll"/>
    <property type="match status" value="1"/>
</dbReference>
<dbReference type="PROSITE" id="PS00330">
    <property type="entry name" value="HEMOLYSIN_CALCIUM"/>
    <property type="match status" value="1"/>
</dbReference>
<keyword evidence="2" id="KW-0614">Plasmid</keyword>
<evidence type="ECO:0000256" key="1">
    <source>
        <dbReference type="SAM" id="MobiDB-lite"/>
    </source>
</evidence>
<dbReference type="PRINTS" id="PR00313">
    <property type="entry name" value="CABNDNGRPT"/>
</dbReference>
<sequence length="602" mass="59023">MTAYSVANGTTQTGRITLAGADTLQVDGTLSVSANAQSVRFTSAPDGAEIHNDGLIENTTDGGRAIRFESGIGATLTATIDNGGTIRSDDDAVQIQSGTVAAGTLTIVTEADSTIVSSTGQALDLAATTGAFLAEIDNAGSLLALAADGVKIGATVDLVNSGTIQGGSAAGYVQGVDGVQFEDGASGTIRNAAGGAILGDRHGINMGEDSLVTVTNEAGARIIGGNGSGIGSDGTATVINHGIITGSFADAANSDVNGATPGAEDGGGPDGINDGDGDGIDIDFRATIENHGTIRGLGAGGTGSDGLPNTAEGIAAGGGDIVNLAGARIYGAGLGILIDDSSQGDAPFVTSIDNAGLIQGGSGIAIRIVSALDDVVVDAGRILGGGGTAIQFGSGDNTLAIETGSAIRGLSLGGDGTDTLDYSEFGASARALFESGRATGTGGVSGFEIVKGSAFADSMRGDAGANQFLGGAGDDRLFGGDGDDILTGGAGTDVLRGDAGADAFVFDVVPPAGEKDRIVDFSHGEDRLVLDAGVFTALTAGQLTDEAFALGAATTEDHRIVYDAAKGHLYYDADGSGGAQDAILLATLLDKPALTASDVLVV</sequence>
<accession>A0A679JIT2</accession>
<name>A0A679JIT2_9HYPH</name>
<dbReference type="InterPro" id="IPR018511">
    <property type="entry name" value="Hemolysin-typ_Ca-bd_CS"/>
</dbReference>
<dbReference type="GO" id="GO:0016853">
    <property type="term" value="F:isomerase activity"/>
    <property type="evidence" value="ECO:0007669"/>
    <property type="project" value="UniProtKB-KW"/>
</dbReference>
<dbReference type="EMBL" id="LR743510">
    <property type="protein sequence ID" value="CAA2138917.1"/>
    <property type="molecule type" value="Genomic_DNA"/>
</dbReference>
<dbReference type="AlphaFoldDB" id="A0A679JIT2"/>
<dbReference type="InterPro" id="IPR011049">
    <property type="entry name" value="Serralysin-like_metalloprot_C"/>
</dbReference>
<feature type="region of interest" description="Disordered" evidence="1">
    <location>
        <begin position="255"/>
        <end position="279"/>
    </location>
</feature>
<protein>
    <submittedName>
        <fullName evidence="2">Poly(Beta-D-mannuronate) C5 epimerase 5</fullName>
        <ecNumber evidence="2">5.1.3.-</ecNumber>
    </submittedName>
</protein>
<reference evidence="2" key="1">
    <citation type="submission" date="2019-12" db="EMBL/GenBank/DDBJ databases">
        <authorList>
            <person name="Cremers G."/>
        </authorList>
    </citation>
    <scope>NUCLEOTIDE SEQUENCE</scope>
    <source>
        <strain evidence="2">Mbul2</strain>
        <plasmid evidence="2">1</plasmid>
    </source>
</reference>
<dbReference type="Pfam" id="PF00353">
    <property type="entry name" value="HemolysinCabind"/>
    <property type="match status" value="1"/>
</dbReference>
<proteinExistence type="predicted"/>
<keyword evidence="2" id="KW-0413">Isomerase</keyword>
<geneLocation type="plasmid" evidence="2">
    <name>1</name>
</geneLocation>
<organism evidence="2">
    <name type="scientific">Methylobacterium bullatum</name>
    <dbReference type="NCBI Taxonomy" id="570505"/>
    <lineage>
        <taxon>Bacteria</taxon>
        <taxon>Pseudomonadati</taxon>
        <taxon>Pseudomonadota</taxon>
        <taxon>Alphaproteobacteria</taxon>
        <taxon>Hyphomicrobiales</taxon>
        <taxon>Methylobacteriaceae</taxon>
        <taxon>Methylobacterium</taxon>
    </lineage>
</organism>
<dbReference type="EC" id="5.1.3.-" evidence="2"/>
<dbReference type="InterPro" id="IPR001343">
    <property type="entry name" value="Hemolysn_Ca-bd"/>
</dbReference>